<evidence type="ECO:0000256" key="4">
    <source>
        <dbReference type="ARBA" id="ARBA00022630"/>
    </source>
</evidence>
<dbReference type="AlphaFoldDB" id="A0A2I1I4S6"/>
<comment type="cofactor">
    <cofactor evidence="1">
        <name>Mg(2+)</name>
        <dbReference type="ChEBI" id="CHEBI:18420"/>
    </cofactor>
</comment>
<dbReference type="SUPFAM" id="SSF143631">
    <property type="entry name" value="ApbE-like"/>
    <property type="match status" value="1"/>
</dbReference>
<evidence type="ECO:0000256" key="9">
    <source>
        <dbReference type="ARBA" id="ARBA00031306"/>
    </source>
</evidence>
<dbReference type="InterPro" id="IPR003374">
    <property type="entry name" value="ApbE-like_sf"/>
</dbReference>
<keyword evidence="8" id="KW-0460">Magnesium</keyword>
<dbReference type="GO" id="GO:0016740">
    <property type="term" value="F:transferase activity"/>
    <property type="evidence" value="ECO:0007669"/>
    <property type="project" value="UniProtKB-KW"/>
</dbReference>
<dbReference type="Gene3D" id="3.10.520.10">
    <property type="entry name" value="ApbE-like domains"/>
    <property type="match status" value="1"/>
</dbReference>
<keyword evidence="6" id="KW-0479">Metal-binding</keyword>
<evidence type="ECO:0000256" key="10">
    <source>
        <dbReference type="ARBA" id="ARBA00048540"/>
    </source>
</evidence>
<dbReference type="InterPro" id="IPR024932">
    <property type="entry name" value="ApbE"/>
</dbReference>
<evidence type="ECO:0000256" key="1">
    <source>
        <dbReference type="ARBA" id="ARBA00001946"/>
    </source>
</evidence>
<evidence type="ECO:0000256" key="5">
    <source>
        <dbReference type="ARBA" id="ARBA00022679"/>
    </source>
</evidence>
<keyword evidence="4" id="KW-0285">Flavoprotein</keyword>
<name>A0A2I1I4S6_9ACTO</name>
<dbReference type="PANTHER" id="PTHR30040">
    <property type="entry name" value="THIAMINE BIOSYNTHESIS LIPOPROTEIN APBE"/>
    <property type="match status" value="1"/>
</dbReference>
<comment type="caution">
    <text evidence="11">The sequence shown here is derived from an EMBL/GenBank/DDBJ whole genome shotgun (WGS) entry which is preliminary data.</text>
</comment>
<evidence type="ECO:0000256" key="7">
    <source>
        <dbReference type="ARBA" id="ARBA00022827"/>
    </source>
</evidence>
<dbReference type="GO" id="GO:0046872">
    <property type="term" value="F:metal ion binding"/>
    <property type="evidence" value="ECO:0007669"/>
    <property type="project" value="UniProtKB-KW"/>
</dbReference>
<proteinExistence type="predicted"/>
<evidence type="ECO:0000313" key="12">
    <source>
        <dbReference type="Proteomes" id="UP000234545"/>
    </source>
</evidence>
<dbReference type="RefSeq" id="WP_101628289.1">
    <property type="nucleotide sequence ID" value="NZ_PKKJ01000006.1"/>
</dbReference>
<dbReference type="OrthoDB" id="3728306at2"/>
<evidence type="ECO:0000256" key="2">
    <source>
        <dbReference type="ARBA" id="ARBA00011955"/>
    </source>
</evidence>
<evidence type="ECO:0000313" key="11">
    <source>
        <dbReference type="EMBL" id="PKY66136.1"/>
    </source>
</evidence>
<dbReference type="PANTHER" id="PTHR30040:SF2">
    <property type="entry name" value="FAD:PROTEIN FMN TRANSFERASE"/>
    <property type="match status" value="1"/>
</dbReference>
<organism evidence="11 12">
    <name type="scientific">Schaalia turicensis</name>
    <dbReference type="NCBI Taxonomy" id="131111"/>
    <lineage>
        <taxon>Bacteria</taxon>
        <taxon>Bacillati</taxon>
        <taxon>Actinomycetota</taxon>
        <taxon>Actinomycetes</taxon>
        <taxon>Actinomycetales</taxon>
        <taxon>Actinomycetaceae</taxon>
        <taxon>Schaalia</taxon>
    </lineage>
</organism>
<dbReference type="Proteomes" id="UP000234545">
    <property type="component" value="Unassembled WGS sequence"/>
</dbReference>
<evidence type="ECO:0000256" key="8">
    <source>
        <dbReference type="ARBA" id="ARBA00022842"/>
    </source>
</evidence>
<evidence type="ECO:0000256" key="3">
    <source>
        <dbReference type="ARBA" id="ARBA00016337"/>
    </source>
</evidence>
<keyword evidence="5" id="KW-0808">Transferase</keyword>
<evidence type="ECO:0000256" key="6">
    <source>
        <dbReference type="ARBA" id="ARBA00022723"/>
    </source>
</evidence>
<gene>
    <name evidence="11" type="ORF">CYJ25_06055</name>
</gene>
<dbReference type="Pfam" id="PF02424">
    <property type="entry name" value="ApbE"/>
    <property type="match status" value="1"/>
</dbReference>
<sequence length="362" mass="37402">MGERPLVEFEVGEGGGAPSWRVSFPAMGTRVDLIGAGGDLPRITCGVCRLVAELEALWSVFRPDSDVSRINSGEGWCEVDPRTDSLLLDSLALSEATGGAFTPLAGALARLWDVKGARRSFLASGRVPEAPSQEEIDGALRSCDPALLERDEAARWRLARAVNGGAAPSRGPALDLGAIAKGATADAVRDAVVAAGAEGVLVSLGTSSIAAFGRRWDGRPWTVGLREPGAAENEWTGSVELSSSSALSTSGDYAPASFDAGRPFPEALAHETFDPRTGRPSESGVLQASVICASGVMAEALSTALLVAGEGYVDGARLDVWGRARGLSTRWESVVARRDGIAFSEGAGWVPKGARGTGGSAP</sequence>
<comment type="catalytic activity">
    <reaction evidence="10">
        <text>L-threonyl-[protein] + FAD = FMN-L-threonyl-[protein] + AMP + H(+)</text>
        <dbReference type="Rhea" id="RHEA:36847"/>
        <dbReference type="Rhea" id="RHEA-COMP:11060"/>
        <dbReference type="Rhea" id="RHEA-COMP:11061"/>
        <dbReference type="ChEBI" id="CHEBI:15378"/>
        <dbReference type="ChEBI" id="CHEBI:30013"/>
        <dbReference type="ChEBI" id="CHEBI:57692"/>
        <dbReference type="ChEBI" id="CHEBI:74257"/>
        <dbReference type="ChEBI" id="CHEBI:456215"/>
        <dbReference type="EC" id="2.7.1.180"/>
    </reaction>
</comment>
<dbReference type="EC" id="2.7.1.180" evidence="2"/>
<keyword evidence="7" id="KW-0274">FAD</keyword>
<protein>
    <recommendedName>
        <fullName evidence="3">FAD:protein FMN transferase</fullName>
        <ecNumber evidence="2">2.7.1.180</ecNumber>
    </recommendedName>
    <alternativeName>
        <fullName evidence="9">Flavin transferase</fullName>
    </alternativeName>
</protein>
<accession>A0A2I1I4S6</accession>
<reference evidence="11 12" key="1">
    <citation type="submission" date="2017-12" db="EMBL/GenBank/DDBJ databases">
        <title>Phylogenetic diversity of female urinary microbiome.</title>
        <authorList>
            <person name="Thomas-White K."/>
            <person name="Wolfe A.J."/>
        </authorList>
    </citation>
    <scope>NUCLEOTIDE SEQUENCE [LARGE SCALE GENOMIC DNA]</scope>
    <source>
        <strain evidence="11 12">UMB0250</strain>
    </source>
</reference>
<dbReference type="EMBL" id="PKKJ01000006">
    <property type="protein sequence ID" value="PKY66136.1"/>
    <property type="molecule type" value="Genomic_DNA"/>
</dbReference>